<sequence>MSDLDGFILIIGCNLRQSRFNFCWFIIYDKIRNSILNVIFTNIRNRLFKIFKANFLYLISTDFIGIYRIRCCEFRSNWATRCC</sequence>
<reference evidence="1" key="1">
    <citation type="submission" date="2014-05" db="EMBL/GenBank/DDBJ databases">
        <authorList>
            <person name="Chronopoulou M."/>
        </authorList>
    </citation>
    <scope>NUCLEOTIDE SEQUENCE</scope>
    <source>
        <tissue evidence="1">Whole organism</tissue>
    </source>
</reference>
<dbReference type="EMBL" id="HACA01004930">
    <property type="protein sequence ID" value="CDW22291.1"/>
    <property type="molecule type" value="Transcribed_RNA"/>
</dbReference>
<proteinExistence type="predicted"/>
<dbReference type="AlphaFoldDB" id="A0A0K2T9Y8"/>
<accession>A0A0K2T9Y8</accession>
<protein>
    <submittedName>
        <fullName evidence="1">Uncharacterized protein</fullName>
    </submittedName>
</protein>
<name>A0A0K2T9Y8_LEPSM</name>
<evidence type="ECO:0000313" key="1">
    <source>
        <dbReference type="EMBL" id="CDW22291.1"/>
    </source>
</evidence>
<organism evidence="1">
    <name type="scientific">Lepeophtheirus salmonis</name>
    <name type="common">Salmon louse</name>
    <name type="synonym">Caligus salmonis</name>
    <dbReference type="NCBI Taxonomy" id="72036"/>
    <lineage>
        <taxon>Eukaryota</taxon>
        <taxon>Metazoa</taxon>
        <taxon>Ecdysozoa</taxon>
        <taxon>Arthropoda</taxon>
        <taxon>Crustacea</taxon>
        <taxon>Multicrustacea</taxon>
        <taxon>Hexanauplia</taxon>
        <taxon>Copepoda</taxon>
        <taxon>Siphonostomatoida</taxon>
        <taxon>Caligidae</taxon>
        <taxon>Lepeophtheirus</taxon>
    </lineage>
</organism>